<sequence>MRPLSTPLGPVNGQGSPVRPPAPQVAQEAHHPHPHQEAPSNYRQLVSELLMGGGPFSIQNHSLVEYPAGGGELGNELAGTRKRTQSIMMDDLVLMGSDGKLAPSSPENATYAYEEDELVREDEEVHLATFTLDFYFIAHGAPVRLSINKHLPTPSLSSSGCNKFSIQEHLENAL</sequence>
<evidence type="ECO:0000256" key="1">
    <source>
        <dbReference type="SAM" id="MobiDB-lite"/>
    </source>
</evidence>
<gene>
    <name evidence="2" type="ORF">PtA15_4A813</name>
</gene>
<organism evidence="2 3">
    <name type="scientific">Puccinia triticina</name>
    <dbReference type="NCBI Taxonomy" id="208348"/>
    <lineage>
        <taxon>Eukaryota</taxon>
        <taxon>Fungi</taxon>
        <taxon>Dikarya</taxon>
        <taxon>Basidiomycota</taxon>
        <taxon>Pucciniomycotina</taxon>
        <taxon>Pucciniomycetes</taxon>
        <taxon>Pucciniales</taxon>
        <taxon>Pucciniaceae</taxon>
        <taxon>Puccinia</taxon>
    </lineage>
</organism>
<keyword evidence="3" id="KW-1185">Reference proteome</keyword>
<feature type="region of interest" description="Disordered" evidence="1">
    <location>
        <begin position="1"/>
        <end position="38"/>
    </location>
</feature>
<reference evidence="2" key="1">
    <citation type="submission" date="2022-10" db="EMBL/GenBank/DDBJ databases">
        <title>Puccinia triticina Genome sequencing and assembly.</title>
        <authorList>
            <person name="Li C."/>
        </authorList>
    </citation>
    <scope>NUCLEOTIDE SEQUENCE</scope>
    <source>
        <strain evidence="2">Pt15</strain>
    </source>
</reference>
<accession>A0ABY7CHX4</accession>
<name>A0ABY7CHX4_9BASI</name>
<dbReference type="GeneID" id="77809631"/>
<proteinExistence type="predicted"/>
<dbReference type="EMBL" id="CP110424">
    <property type="protein sequence ID" value="WAQ84360.1"/>
    <property type="molecule type" value="Genomic_DNA"/>
</dbReference>
<evidence type="ECO:0000313" key="3">
    <source>
        <dbReference type="Proteomes" id="UP001164743"/>
    </source>
</evidence>
<dbReference type="RefSeq" id="XP_053019915.1">
    <property type="nucleotide sequence ID" value="XM_053168736.1"/>
</dbReference>
<protein>
    <submittedName>
        <fullName evidence="2">Uncharacterized protein</fullName>
    </submittedName>
</protein>
<dbReference type="Proteomes" id="UP001164743">
    <property type="component" value="Chromosome 4A"/>
</dbReference>
<evidence type="ECO:0000313" key="2">
    <source>
        <dbReference type="EMBL" id="WAQ84360.1"/>
    </source>
</evidence>